<sequence length="157" mass="18240">MKLLTKDGHKVYYSQYHLKVHADVIEYLEEAMSKIDSKDESFIKVAVDFNKTIGHSTCVKVQDGDKFRYAKRLGRKYPTRFVMNREPEPCSTVTVIMKRTPNSDKYGYSLLTAYIGGLATKEVHDPKLEYEEAHEANEFWSKHALIWDETILEKEDA</sequence>
<name>A0A1L2CV90_9CAUD</name>
<proteinExistence type="predicted"/>
<evidence type="ECO:0000313" key="1">
    <source>
        <dbReference type="EMBL" id="AMM43941.1"/>
    </source>
</evidence>
<dbReference type="EMBL" id="KU574722">
    <property type="protein sequence ID" value="AMM43941.1"/>
    <property type="molecule type" value="Genomic_DNA"/>
</dbReference>
<reference evidence="2" key="1">
    <citation type="submission" date="2016-01" db="EMBL/GenBank/DDBJ databases">
        <title>Isolation and Characterization of Enterobacteria phage CBB.</title>
        <authorList>
            <person name="Buttimer C.T.H."/>
            <person name="Hendrix H."/>
            <person name="Alexandre H."/>
            <person name="O'Mahony J."/>
            <person name="Lavigne R."/>
            <person name="Coffey A."/>
        </authorList>
    </citation>
    <scope>NUCLEOTIDE SEQUENCE [LARGE SCALE GENOMIC DNA]</scope>
</reference>
<gene>
    <name evidence="1" type="ORF">CBB_378</name>
</gene>
<accession>A0A1L2CV90</accession>
<organism evidence="1 2">
    <name type="scientific">Pectobacterium phage vB_PcaM_CBB</name>
    <dbReference type="NCBI Taxonomy" id="2772511"/>
    <lineage>
        <taxon>Viruses</taxon>
        <taxon>Duplodnaviria</taxon>
        <taxon>Heunggongvirae</taxon>
        <taxon>Uroviricota</taxon>
        <taxon>Caudoviricetes</taxon>
        <taxon>Mimasvirus</taxon>
        <taxon>Mimasvirus CBB</taxon>
    </lineage>
</organism>
<dbReference type="Proteomes" id="UP000223891">
    <property type="component" value="Segment"/>
</dbReference>
<keyword evidence="2" id="KW-1185">Reference proteome</keyword>
<evidence type="ECO:0000313" key="2">
    <source>
        <dbReference type="Proteomes" id="UP000223891"/>
    </source>
</evidence>
<protein>
    <submittedName>
        <fullName evidence="1">Uncharacterized protein</fullName>
    </submittedName>
</protein>